<evidence type="ECO:0000256" key="8">
    <source>
        <dbReference type="SAM" id="MobiDB-lite"/>
    </source>
</evidence>
<evidence type="ECO:0000256" key="7">
    <source>
        <dbReference type="ARBA" id="ARBA00031623"/>
    </source>
</evidence>
<dbReference type="HOGENOM" id="CLU_036010_0_0_1"/>
<protein>
    <recommendedName>
        <fullName evidence="7">Dihydroorotate oxidase</fullName>
    </recommendedName>
</protein>
<name>M2R1H8_CERS8</name>
<dbReference type="GO" id="GO:0004152">
    <property type="term" value="F:dihydroorotate dehydrogenase activity"/>
    <property type="evidence" value="ECO:0007669"/>
    <property type="project" value="TreeGrafter"/>
</dbReference>
<dbReference type="STRING" id="914234.M2R1H8"/>
<evidence type="ECO:0000313" key="11">
    <source>
        <dbReference type="Proteomes" id="UP000016930"/>
    </source>
</evidence>
<sequence length="360" mass="38102">MVTFRSMTIDPPIMNASTLSATELEEMRALFLSPLTGATVTRTSTSFGFRGKEQQSGSIGILSDSISSIYSMGYSHHPLKSYILWVEKLFTTIGPDGRMSGKPFFISIAERTPACLQKAVEAIQGLRKALDAKFCASPGDFPSNPSTLIAIEVNFSHPNICDFPPPAFNPPDLIPFLDVLAAAFREDPSLVLGLKLPPYSDQRRVVEVVQVLERYTETHTDTLRDGTRTSPWTYLTSIDALGGCLALPDQLRPTDSDASGSSGAEAPQTNGTNTSAAAQAIRGAVGGDVVHSLALGNVAAFRRALDASSDSAIRGVRIIGVGGVTSREAATRMCSAGADVVAVATLLEHGGIDSLKDLVG</sequence>
<dbReference type="PANTHER" id="PTHR48109">
    <property type="entry name" value="DIHYDROOROTATE DEHYDROGENASE (QUINONE), MITOCHONDRIAL-RELATED"/>
    <property type="match status" value="1"/>
</dbReference>
<dbReference type="InterPro" id="IPR001295">
    <property type="entry name" value="Dihydroorotate_DH_CS"/>
</dbReference>
<dbReference type="Gene3D" id="3.20.20.70">
    <property type="entry name" value="Aldolase class I"/>
    <property type="match status" value="1"/>
</dbReference>
<dbReference type="InterPro" id="IPR013785">
    <property type="entry name" value="Aldolase_TIM"/>
</dbReference>
<evidence type="ECO:0000256" key="6">
    <source>
        <dbReference type="ARBA" id="ARBA00023002"/>
    </source>
</evidence>
<keyword evidence="6" id="KW-0560">Oxidoreductase</keyword>
<organism evidence="10 11">
    <name type="scientific">Ceriporiopsis subvermispora (strain B)</name>
    <name type="common">White-rot fungus</name>
    <name type="synonym">Gelatoporia subvermispora</name>
    <dbReference type="NCBI Taxonomy" id="914234"/>
    <lineage>
        <taxon>Eukaryota</taxon>
        <taxon>Fungi</taxon>
        <taxon>Dikarya</taxon>
        <taxon>Basidiomycota</taxon>
        <taxon>Agaricomycotina</taxon>
        <taxon>Agaricomycetes</taxon>
        <taxon>Polyporales</taxon>
        <taxon>Gelatoporiaceae</taxon>
        <taxon>Gelatoporia</taxon>
    </lineage>
</organism>
<keyword evidence="5" id="KW-0665">Pyrimidine biosynthesis</keyword>
<dbReference type="Pfam" id="PF01180">
    <property type="entry name" value="DHO_dh"/>
    <property type="match status" value="1"/>
</dbReference>
<dbReference type="InterPro" id="IPR050074">
    <property type="entry name" value="DHO_dehydrogenase"/>
</dbReference>
<evidence type="ECO:0000256" key="4">
    <source>
        <dbReference type="ARBA" id="ARBA00022643"/>
    </source>
</evidence>
<evidence type="ECO:0000256" key="1">
    <source>
        <dbReference type="ARBA" id="ARBA00001917"/>
    </source>
</evidence>
<feature type="domain" description="Dihydroorotate dehydrogenase catalytic" evidence="9">
    <location>
        <begin position="277"/>
        <end position="357"/>
    </location>
</feature>
<comment type="cofactor">
    <cofactor evidence="1">
        <name>FMN</name>
        <dbReference type="ChEBI" id="CHEBI:58210"/>
    </cofactor>
</comment>
<proteinExistence type="predicted"/>
<dbReference type="OrthoDB" id="14784at2759"/>
<dbReference type="GO" id="GO:0006207">
    <property type="term" value="P:'de novo' pyrimidine nucleobase biosynthetic process"/>
    <property type="evidence" value="ECO:0007669"/>
    <property type="project" value="InterPro"/>
</dbReference>
<gene>
    <name evidence="10" type="ORF">CERSUDRAFT_162190</name>
</gene>
<keyword evidence="4" id="KW-0288">FMN</keyword>
<dbReference type="PANTHER" id="PTHR48109:SF1">
    <property type="entry name" value="DIHYDROOROTATE DEHYDROGENASE (FUMARATE)"/>
    <property type="match status" value="1"/>
</dbReference>
<dbReference type="GO" id="GO:0005737">
    <property type="term" value="C:cytoplasm"/>
    <property type="evidence" value="ECO:0007669"/>
    <property type="project" value="InterPro"/>
</dbReference>
<reference evidence="10 11" key="1">
    <citation type="journal article" date="2012" name="Proc. Natl. Acad. Sci. U.S.A.">
        <title>Comparative genomics of Ceriporiopsis subvermispora and Phanerochaete chrysosporium provide insight into selective ligninolysis.</title>
        <authorList>
            <person name="Fernandez-Fueyo E."/>
            <person name="Ruiz-Duenas F.J."/>
            <person name="Ferreira P."/>
            <person name="Floudas D."/>
            <person name="Hibbett D.S."/>
            <person name="Canessa P."/>
            <person name="Larrondo L.F."/>
            <person name="James T.Y."/>
            <person name="Seelenfreund D."/>
            <person name="Lobos S."/>
            <person name="Polanco R."/>
            <person name="Tello M."/>
            <person name="Honda Y."/>
            <person name="Watanabe T."/>
            <person name="Watanabe T."/>
            <person name="Ryu J.S."/>
            <person name="Kubicek C.P."/>
            <person name="Schmoll M."/>
            <person name="Gaskell J."/>
            <person name="Hammel K.E."/>
            <person name="St John F.J."/>
            <person name="Vanden Wymelenberg A."/>
            <person name="Sabat G."/>
            <person name="Splinter BonDurant S."/>
            <person name="Syed K."/>
            <person name="Yadav J.S."/>
            <person name="Doddapaneni H."/>
            <person name="Subramanian V."/>
            <person name="Lavin J.L."/>
            <person name="Oguiza J.A."/>
            <person name="Perez G."/>
            <person name="Pisabarro A.G."/>
            <person name="Ramirez L."/>
            <person name="Santoyo F."/>
            <person name="Master E."/>
            <person name="Coutinho P.M."/>
            <person name="Henrissat B."/>
            <person name="Lombard V."/>
            <person name="Magnuson J.K."/>
            <person name="Kuees U."/>
            <person name="Hori C."/>
            <person name="Igarashi K."/>
            <person name="Samejima M."/>
            <person name="Held B.W."/>
            <person name="Barry K.W."/>
            <person name="LaButti K.M."/>
            <person name="Lapidus A."/>
            <person name="Lindquist E.A."/>
            <person name="Lucas S.M."/>
            <person name="Riley R."/>
            <person name="Salamov A.A."/>
            <person name="Hoffmeister D."/>
            <person name="Schwenk D."/>
            <person name="Hadar Y."/>
            <person name="Yarden O."/>
            <person name="de Vries R.P."/>
            <person name="Wiebenga A."/>
            <person name="Stenlid J."/>
            <person name="Eastwood D."/>
            <person name="Grigoriev I.V."/>
            <person name="Berka R.M."/>
            <person name="Blanchette R.A."/>
            <person name="Kersten P."/>
            <person name="Martinez A.T."/>
            <person name="Vicuna R."/>
            <person name="Cullen D."/>
        </authorList>
    </citation>
    <scope>NUCLEOTIDE SEQUENCE [LARGE SCALE GENOMIC DNA]</scope>
    <source>
        <strain evidence="10 11">B</strain>
    </source>
</reference>
<dbReference type="AlphaFoldDB" id="M2R1H8"/>
<comment type="pathway">
    <text evidence="2">Pyrimidine metabolism; UMP biosynthesis via de novo pathway.</text>
</comment>
<evidence type="ECO:0000313" key="10">
    <source>
        <dbReference type="EMBL" id="EMD32107.1"/>
    </source>
</evidence>
<dbReference type="SUPFAM" id="SSF51395">
    <property type="entry name" value="FMN-linked oxidoreductases"/>
    <property type="match status" value="1"/>
</dbReference>
<evidence type="ECO:0000256" key="2">
    <source>
        <dbReference type="ARBA" id="ARBA00004725"/>
    </source>
</evidence>
<dbReference type="Gene3D" id="2.30.26.10">
    <property type="entry name" value="Dihydroorotate Dehydrogenase A, chain A, domain 2"/>
    <property type="match status" value="1"/>
</dbReference>
<evidence type="ECO:0000256" key="5">
    <source>
        <dbReference type="ARBA" id="ARBA00022975"/>
    </source>
</evidence>
<dbReference type="GO" id="GO:0044205">
    <property type="term" value="P:'de novo' UMP biosynthetic process"/>
    <property type="evidence" value="ECO:0007669"/>
    <property type="project" value="UniProtKB-UniPathway"/>
</dbReference>
<dbReference type="InterPro" id="IPR005720">
    <property type="entry name" value="Dihydroorotate_DH_cat"/>
</dbReference>
<feature type="region of interest" description="Disordered" evidence="8">
    <location>
        <begin position="252"/>
        <end position="275"/>
    </location>
</feature>
<dbReference type="UniPathway" id="UPA00070"/>
<dbReference type="Proteomes" id="UP000016930">
    <property type="component" value="Unassembled WGS sequence"/>
</dbReference>
<accession>M2R1H8</accession>
<keyword evidence="11" id="KW-1185">Reference proteome</keyword>
<keyword evidence="3" id="KW-0285">Flavoprotein</keyword>
<dbReference type="EMBL" id="KB445813">
    <property type="protein sequence ID" value="EMD32107.1"/>
    <property type="molecule type" value="Genomic_DNA"/>
</dbReference>
<dbReference type="InterPro" id="IPR023359">
    <property type="entry name" value="Dihydro_DH_chainA_dom2"/>
</dbReference>
<evidence type="ECO:0000259" key="9">
    <source>
        <dbReference type="Pfam" id="PF01180"/>
    </source>
</evidence>
<evidence type="ECO:0000256" key="3">
    <source>
        <dbReference type="ARBA" id="ARBA00022630"/>
    </source>
</evidence>
<dbReference type="PROSITE" id="PS00912">
    <property type="entry name" value="DHODEHASE_2"/>
    <property type="match status" value="1"/>
</dbReference>